<keyword evidence="1" id="KW-0472">Membrane</keyword>
<dbReference type="AlphaFoldDB" id="L7CKT2"/>
<evidence type="ECO:0000313" key="2">
    <source>
        <dbReference type="EMBL" id="ELP34578.1"/>
    </source>
</evidence>
<gene>
    <name evidence="2" type="ORF">RBSWK_01477</name>
</gene>
<evidence type="ECO:0000256" key="1">
    <source>
        <dbReference type="SAM" id="Phobius"/>
    </source>
</evidence>
<dbReference type="EMBL" id="AMWG01000028">
    <property type="protein sequence ID" value="ELP34578.1"/>
    <property type="molecule type" value="Genomic_DNA"/>
</dbReference>
<dbReference type="PATRIC" id="fig|993516.3.peg.1562"/>
<proteinExistence type="predicted"/>
<keyword evidence="1" id="KW-0812">Transmembrane</keyword>
<accession>L7CKT2</accession>
<dbReference type="Proteomes" id="UP000010959">
    <property type="component" value="Unassembled WGS sequence"/>
</dbReference>
<organism evidence="2 3">
    <name type="scientific">Rhodopirellula baltica SWK14</name>
    <dbReference type="NCBI Taxonomy" id="993516"/>
    <lineage>
        <taxon>Bacteria</taxon>
        <taxon>Pseudomonadati</taxon>
        <taxon>Planctomycetota</taxon>
        <taxon>Planctomycetia</taxon>
        <taxon>Pirellulales</taxon>
        <taxon>Pirellulaceae</taxon>
        <taxon>Rhodopirellula</taxon>
    </lineage>
</organism>
<reference evidence="2 3" key="1">
    <citation type="journal article" date="2013" name="Mar. Genomics">
        <title>Expression of sulfatases in Rhodopirellula baltica and the diversity of sulfatases in the genus Rhodopirellula.</title>
        <authorList>
            <person name="Wegner C.E."/>
            <person name="Richter-Heitmann T."/>
            <person name="Klindworth A."/>
            <person name="Klockow C."/>
            <person name="Richter M."/>
            <person name="Achstetter T."/>
            <person name="Glockner F.O."/>
            <person name="Harder J."/>
        </authorList>
    </citation>
    <scope>NUCLEOTIDE SEQUENCE [LARGE SCALE GENOMIC DNA]</scope>
    <source>
        <strain evidence="2 3">SWK14</strain>
    </source>
</reference>
<evidence type="ECO:0000313" key="3">
    <source>
        <dbReference type="Proteomes" id="UP000010959"/>
    </source>
</evidence>
<name>L7CKT2_RHOBT</name>
<comment type="caution">
    <text evidence="2">The sequence shown here is derived from an EMBL/GenBank/DDBJ whole genome shotgun (WGS) entry which is preliminary data.</text>
</comment>
<protein>
    <submittedName>
        <fullName evidence="2">Uncharacterized protein</fullName>
    </submittedName>
</protein>
<sequence length="228" mass="25810">MNVSDSPAKTYLRSMLDINPVWQSASALQLRRKTLRMPNHDRRQTGVDSDSVDDMVAKHQNRAKARETVSHLQQHFFHLSDEELSTGLASLNAEEVPELAPTIRRLQIAASERNSFVTMLADKKFDRELVIALGKSVVLPQSDAGYVREKFIQNLTTKNSRKRARETSLKIQKAYPNLFALERDWLTTLQNSKASGPMKSGGASLLNYRVLFFGTLIAYQIAKIFLMD</sequence>
<feature type="transmembrane region" description="Helical" evidence="1">
    <location>
        <begin position="206"/>
        <end position="226"/>
    </location>
</feature>
<keyword evidence="1" id="KW-1133">Transmembrane helix</keyword>